<organism evidence="5 6">
    <name type="scientific">Luteococcus peritonei</name>
    <dbReference type="NCBI Taxonomy" id="88874"/>
    <lineage>
        <taxon>Bacteria</taxon>
        <taxon>Bacillati</taxon>
        <taxon>Actinomycetota</taxon>
        <taxon>Actinomycetes</taxon>
        <taxon>Propionibacteriales</taxon>
        <taxon>Propionibacteriaceae</taxon>
        <taxon>Luteococcus</taxon>
    </lineage>
</organism>
<evidence type="ECO:0000313" key="5">
    <source>
        <dbReference type="EMBL" id="MFD1890740.1"/>
    </source>
</evidence>
<protein>
    <submittedName>
        <fullName evidence="5">Metallophosphoesterase</fullName>
    </submittedName>
</protein>
<dbReference type="InterPro" id="IPR043708">
    <property type="entry name" value="DUF5648"/>
</dbReference>
<dbReference type="EMBL" id="JBHUFZ010000025">
    <property type="protein sequence ID" value="MFD1890740.1"/>
    <property type="molecule type" value="Genomic_DNA"/>
</dbReference>
<proteinExistence type="predicted"/>
<dbReference type="InterPro" id="IPR004843">
    <property type="entry name" value="Calcineurin-like_PHP"/>
</dbReference>
<feature type="domain" description="DUF5648" evidence="4">
    <location>
        <begin position="43"/>
        <end position="169"/>
    </location>
</feature>
<comment type="caution">
    <text evidence="5">The sequence shown here is derived from an EMBL/GenBank/DDBJ whole genome shotgun (WGS) entry which is preliminary data.</text>
</comment>
<keyword evidence="2" id="KW-0732">Signal</keyword>
<dbReference type="RefSeq" id="WP_343872052.1">
    <property type="nucleotide sequence ID" value="NZ_BAAAIX010000004.1"/>
</dbReference>
<dbReference type="Proteomes" id="UP001597326">
    <property type="component" value="Unassembled WGS sequence"/>
</dbReference>
<reference evidence="6" key="1">
    <citation type="journal article" date="2019" name="Int. J. Syst. Evol. Microbiol.">
        <title>The Global Catalogue of Microorganisms (GCM) 10K type strain sequencing project: providing services to taxonomists for standard genome sequencing and annotation.</title>
        <authorList>
            <consortium name="The Broad Institute Genomics Platform"/>
            <consortium name="The Broad Institute Genome Sequencing Center for Infectious Disease"/>
            <person name="Wu L."/>
            <person name="Ma J."/>
        </authorList>
    </citation>
    <scope>NUCLEOTIDE SEQUENCE [LARGE SCALE GENOMIC DNA]</scope>
    <source>
        <strain evidence="6">CAIM 431</strain>
    </source>
</reference>
<evidence type="ECO:0000313" key="6">
    <source>
        <dbReference type="Proteomes" id="UP001597326"/>
    </source>
</evidence>
<name>A0ABW4RWU0_9ACTN</name>
<dbReference type="InterPro" id="IPR051918">
    <property type="entry name" value="STPP_CPPED1"/>
</dbReference>
<dbReference type="Gene3D" id="3.60.21.10">
    <property type="match status" value="1"/>
</dbReference>
<gene>
    <name evidence="5" type="ORF">ACFSCS_11190</name>
</gene>
<feature type="domain" description="Calcineurin-like phosphoesterase" evidence="3">
    <location>
        <begin position="231"/>
        <end position="424"/>
    </location>
</feature>
<dbReference type="PANTHER" id="PTHR43143:SF5">
    <property type="entry name" value="SECRETED PROTEIN"/>
    <property type="match status" value="1"/>
</dbReference>
<sequence length="492" mass="52299">MIHPTAVRLLALPVAAGVLASVTSLTAPVARAATPCEAMSSTLYQGLQETSHNSLLTAWPKEYDGLAAHHYVGQGTVGRVATRPASGLVAVHRLWRTAQFRTAAESEVAALVAQGWRDHGVSFHAAPAAAGCGTAMHRVVKDGVTREATDDELDLLVAAGWADQGVGYRVAPAQGGSPAAQPAADPAPLPADPGLAPQDADGRFSLAVIPDTQNETTSATGLQRMVARNQQILAQRASRDTRVALQVGDIVNWDTAEHDQYQRAEQGMAVLERAGLPWVGTIGNHDAQATGPGGSARPGVDTRAALRETSVYNRYFDASSFVLRRGTESPGVEDNSFHTFRAAGADFLVLTLELWPREDKLAWAEQVVAQHPQHNVILLTHNYLAGDGRVASDNGGYGDLPVSAVRQRLVAPHPNVKLVLCGHVGVDRALVEDFPGHRVVALQNNYDNLTDALLRMVEVDVAGGSLVHEYASATTTRVVSPPTTVTGMDWIR</sequence>
<feature type="chain" id="PRO_5046165544" evidence="2">
    <location>
        <begin position="21"/>
        <end position="492"/>
    </location>
</feature>
<dbReference type="InterPro" id="IPR029052">
    <property type="entry name" value="Metallo-depent_PP-like"/>
</dbReference>
<dbReference type="SUPFAM" id="SSF56300">
    <property type="entry name" value="Metallo-dependent phosphatases"/>
    <property type="match status" value="1"/>
</dbReference>
<evidence type="ECO:0000256" key="2">
    <source>
        <dbReference type="SAM" id="SignalP"/>
    </source>
</evidence>
<dbReference type="Pfam" id="PF18885">
    <property type="entry name" value="DUF5648"/>
    <property type="match status" value="1"/>
</dbReference>
<dbReference type="PANTHER" id="PTHR43143">
    <property type="entry name" value="METALLOPHOSPHOESTERASE, CALCINEURIN SUPERFAMILY"/>
    <property type="match status" value="1"/>
</dbReference>
<feature type="region of interest" description="Disordered" evidence="1">
    <location>
        <begin position="172"/>
        <end position="201"/>
    </location>
</feature>
<keyword evidence="6" id="KW-1185">Reference proteome</keyword>
<accession>A0ABW4RWU0</accession>
<dbReference type="Pfam" id="PF00149">
    <property type="entry name" value="Metallophos"/>
    <property type="match status" value="1"/>
</dbReference>
<evidence type="ECO:0000259" key="3">
    <source>
        <dbReference type="Pfam" id="PF00149"/>
    </source>
</evidence>
<evidence type="ECO:0000259" key="4">
    <source>
        <dbReference type="Pfam" id="PF18885"/>
    </source>
</evidence>
<feature type="compositionally biased region" description="Low complexity" evidence="1">
    <location>
        <begin position="172"/>
        <end position="184"/>
    </location>
</feature>
<feature type="signal peptide" evidence="2">
    <location>
        <begin position="1"/>
        <end position="20"/>
    </location>
</feature>
<evidence type="ECO:0000256" key="1">
    <source>
        <dbReference type="SAM" id="MobiDB-lite"/>
    </source>
</evidence>